<name>A0A1X7FQY8_9HYPH</name>
<dbReference type="Gene3D" id="1.20.120.530">
    <property type="entry name" value="GntR ligand-binding domain-like"/>
    <property type="match status" value="1"/>
</dbReference>
<dbReference type="RefSeq" id="WP_085423520.1">
    <property type="nucleotide sequence ID" value="NZ_FXAF01000007.1"/>
</dbReference>
<evidence type="ECO:0000313" key="6">
    <source>
        <dbReference type="Proteomes" id="UP000192903"/>
    </source>
</evidence>
<accession>A0A1X7FQY8</accession>
<protein>
    <submittedName>
        <fullName evidence="5">DNA-binding transcriptional regulator, GntR family</fullName>
    </submittedName>
</protein>
<dbReference type="SUPFAM" id="SSF46785">
    <property type="entry name" value="Winged helix' DNA-binding domain"/>
    <property type="match status" value="1"/>
</dbReference>
<reference evidence="6" key="1">
    <citation type="submission" date="2017-04" db="EMBL/GenBank/DDBJ databases">
        <authorList>
            <person name="Varghese N."/>
            <person name="Submissions S."/>
        </authorList>
    </citation>
    <scope>NUCLEOTIDE SEQUENCE [LARGE SCALE GENOMIC DNA]</scope>
    <source>
        <strain evidence="6">B4P</strain>
    </source>
</reference>
<dbReference type="InterPro" id="IPR036390">
    <property type="entry name" value="WH_DNA-bd_sf"/>
</dbReference>
<evidence type="ECO:0000256" key="3">
    <source>
        <dbReference type="ARBA" id="ARBA00023163"/>
    </source>
</evidence>
<dbReference type="InterPro" id="IPR011711">
    <property type="entry name" value="GntR_C"/>
</dbReference>
<dbReference type="Gene3D" id="1.10.10.10">
    <property type="entry name" value="Winged helix-like DNA-binding domain superfamily/Winged helix DNA-binding domain"/>
    <property type="match status" value="1"/>
</dbReference>
<dbReference type="EMBL" id="FXAF01000007">
    <property type="protein sequence ID" value="SMF56297.1"/>
    <property type="molecule type" value="Genomic_DNA"/>
</dbReference>
<feature type="domain" description="HTH gntR-type" evidence="4">
    <location>
        <begin position="25"/>
        <end position="92"/>
    </location>
</feature>
<dbReference type="InterPro" id="IPR000524">
    <property type="entry name" value="Tscrpt_reg_HTH_GntR"/>
</dbReference>
<dbReference type="InterPro" id="IPR036388">
    <property type="entry name" value="WH-like_DNA-bd_sf"/>
</dbReference>
<dbReference type="InterPro" id="IPR008920">
    <property type="entry name" value="TF_FadR/GntR_C"/>
</dbReference>
<dbReference type="Proteomes" id="UP000192903">
    <property type="component" value="Unassembled WGS sequence"/>
</dbReference>
<dbReference type="STRING" id="464029.SAMN02982989_0153"/>
<organism evidence="5 6">
    <name type="scientific">Xaviernesmea oryzae</name>
    <dbReference type="NCBI Taxonomy" id="464029"/>
    <lineage>
        <taxon>Bacteria</taxon>
        <taxon>Pseudomonadati</taxon>
        <taxon>Pseudomonadota</taxon>
        <taxon>Alphaproteobacteria</taxon>
        <taxon>Hyphomicrobiales</taxon>
        <taxon>Rhizobiaceae</taxon>
        <taxon>Rhizobium/Agrobacterium group</taxon>
        <taxon>Xaviernesmea</taxon>
    </lineage>
</organism>
<dbReference type="SMART" id="SM00895">
    <property type="entry name" value="FCD"/>
    <property type="match status" value="1"/>
</dbReference>
<keyword evidence="2 5" id="KW-0238">DNA-binding</keyword>
<dbReference type="AlphaFoldDB" id="A0A1X7FQY8"/>
<proteinExistence type="predicted"/>
<keyword evidence="3" id="KW-0804">Transcription</keyword>
<gene>
    <name evidence="5" type="ORF">SAMN02982989_0153</name>
</gene>
<dbReference type="Pfam" id="PF00392">
    <property type="entry name" value="GntR"/>
    <property type="match status" value="1"/>
</dbReference>
<keyword evidence="1" id="KW-0805">Transcription regulation</keyword>
<dbReference type="PANTHER" id="PTHR43537:SF49">
    <property type="entry name" value="TRANSCRIPTIONAL REGULATORY PROTEIN"/>
    <property type="match status" value="1"/>
</dbReference>
<evidence type="ECO:0000259" key="4">
    <source>
        <dbReference type="PROSITE" id="PS50949"/>
    </source>
</evidence>
<dbReference type="GO" id="GO:0003677">
    <property type="term" value="F:DNA binding"/>
    <property type="evidence" value="ECO:0007669"/>
    <property type="project" value="UniProtKB-KW"/>
</dbReference>
<dbReference type="SMART" id="SM00345">
    <property type="entry name" value="HTH_GNTR"/>
    <property type="match status" value="1"/>
</dbReference>
<evidence type="ECO:0000256" key="2">
    <source>
        <dbReference type="ARBA" id="ARBA00023125"/>
    </source>
</evidence>
<dbReference type="PROSITE" id="PS50949">
    <property type="entry name" value="HTH_GNTR"/>
    <property type="match status" value="1"/>
</dbReference>
<keyword evidence="6" id="KW-1185">Reference proteome</keyword>
<dbReference type="SUPFAM" id="SSF48008">
    <property type="entry name" value="GntR ligand-binding domain-like"/>
    <property type="match status" value="1"/>
</dbReference>
<dbReference type="GO" id="GO:0003700">
    <property type="term" value="F:DNA-binding transcription factor activity"/>
    <property type="evidence" value="ECO:0007669"/>
    <property type="project" value="InterPro"/>
</dbReference>
<sequence>MNISIAPTTVQDSSSSRRGDVAADSTLAQAAIGRIIDLIRSGELAPGGIVNEVDLAKRFDMSRGPIREAVRNLEGRKLIMREAYQKARIVELGVEQVQELFQLRECLEGMACRLATTQMTDSELAELVESCEKRGDQGRLATTFTNDFNFSFHIQIVKKCGNKKIEDILTSEVYELVRLYRWTKKATPGRSGRARTEHWQIAKAMQSRDEELAESLMRSHIQRSMQIVDLPNLG</sequence>
<dbReference type="OrthoDB" id="9789310at2"/>
<dbReference type="PANTHER" id="PTHR43537">
    <property type="entry name" value="TRANSCRIPTIONAL REGULATOR, GNTR FAMILY"/>
    <property type="match status" value="1"/>
</dbReference>
<evidence type="ECO:0000256" key="1">
    <source>
        <dbReference type="ARBA" id="ARBA00023015"/>
    </source>
</evidence>
<evidence type="ECO:0000313" key="5">
    <source>
        <dbReference type="EMBL" id="SMF56297.1"/>
    </source>
</evidence>
<dbReference type="Pfam" id="PF07729">
    <property type="entry name" value="FCD"/>
    <property type="match status" value="1"/>
</dbReference>